<evidence type="ECO:0000313" key="2">
    <source>
        <dbReference type="EMBL" id="CAH3018302.1"/>
    </source>
</evidence>
<keyword evidence="3" id="KW-1185">Reference proteome</keyword>
<name>A0ABN8LMN1_9CNID</name>
<accession>A0ABN8LMN1</accession>
<sequence length="213" mass="23541">MKKTMLALRKTPGGEEYYEVSNQQGALLATKNHQGGLDDQYDESNDIERPGSKRCPVKLISKYIRHLNPESSNLFQRPRSPCKSFNPAKDELWFCLSSNTAVFDESIDQGNHRQTVSSAANYEGRHMIKAINCHQREASIESYSNTTTFHQFKAMSKAIADFVDSGCSSADPSASLVAESTGITAASSSIHSKLAPPDENNARKLNPLKFNSH</sequence>
<proteinExistence type="predicted"/>
<protein>
    <submittedName>
        <fullName evidence="2">Uncharacterized protein</fullName>
    </submittedName>
</protein>
<comment type="caution">
    <text evidence="2">The sequence shown here is derived from an EMBL/GenBank/DDBJ whole genome shotgun (WGS) entry which is preliminary data.</text>
</comment>
<feature type="region of interest" description="Disordered" evidence="1">
    <location>
        <begin position="187"/>
        <end position="213"/>
    </location>
</feature>
<gene>
    <name evidence="2" type="ORF">PEVE_00042370</name>
</gene>
<evidence type="ECO:0000256" key="1">
    <source>
        <dbReference type="SAM" id="MobiDB-lite"/>
    </source>
</evidence>
<dbReference type="Proteomes" id="UP001159427">
    <property type="component" value="Unassembled WGS sequence"/>
</dbReference>
<organism evidence="2 3">
    <name type="scientific">Porites evermanni</name>
    <dbReference type="NCBI Taxonomy" id="104178"/>
    <lineage>
        <taxon>Eukaryota</taxon>
        <taxon>Metazoa</taxon>
        <taxon>Cnidaria</taxon>
        <taxon>Anthozoa</taxon>
        <taxon>Hexacorallia</taxon>
        <taxon>Scleractinia</taxon>
        <taxon>Fungiina</taxon>
        <taxon>Poritidae</taxon>
        <taxon>Porites</taxon>
    </lineage>
</organism>
<reference evidence="2 3" key="1">
    <citation type="submission" date="2022-05" db="EMBL/GenBank/DDBJ databases">
        <authorList>
            <consortium name="Genoscope - CEA"/>
            <person name="William W."/>
        </authorList>
    </citation>
    <scope>NUCLEOTIDE SEQUENCE [LARGE SCALE GENOMIC DNA]</scope>
</reference>
<evidence type="ECO:0000313" key="3">
    <source>
        <dbReference type="Proteomes" id="UP001159427"/>
    </source>
</evidence>
<dbReference type="EMBL" id="CALNXI010000083">
    <property type="protein sequence ID" value="CAH3018302.1"/>
    <property type="molecule type" value="Genomic_DNA"/>
</dbReference>